<dbReference type="EMBL" id="MHDA01000043">
    <property type="protein sequence ID" value="OGY30744.1"/>
    <property type="molecule type" value="Genomic_DNA"/>
</dbReference>
<protein>
    <submittedName>
        <fullName evidence="1">Uncharacterized protein</fullName>
    </submittedName>
</protein>
<comment type="caution">
    <text evidence="1">The sequence shown here is derived from an EMBL/GenBank/DDBJ whole genome shotgun (WGS) entry which is preliminary data.</text>
</comment>
<proteinExistence type="predicted"/>
<dbReference type="AlphaFoldDB" id="A0A1G1WSS4"/>
<sequence length="552" mass="62889">MRYLPIFFRIFRIVSPNHAGDLKNSYVDENRTWLLLARGLGVYDQFVTPFREYVDRVVAEEYARNGYTYEVKIKGDVHHYKWNKIPGWLARVRINRRIVRKIQGHAVRTLSELSGLPKKQVIKILGVVSFIFVQAKIKASQKGYSRAFSIFHRYGWENVIKDVVLQRLVMTGIECDRCDFGPEDHPAMLDAERALGENAPQINHLLICQHEWSRYLSEWLSTPEFASMMQLDGAASVSPTGTPSNRVQYSVEALGQLGELIQNGSLDAQFVEKCVLTHCIIALPKDLVLLKKITEGADGAKVDWRWVSAYYHRRVGVSDIRLVHDLRTISSMSFYDARKAARAGVVPEIAQITSGLGVQRVDDLIHIHHFIERFGPEGVAASIKRVGSLQKFFAFWSIRIAQPSLDPEQVYNVVESTESITKARRSLTTAKIQVPSTTKPKKRRQRPTVPSGYIEEVTTKGQQEEVERSFDLPAAIFPRENGRQWRHRFTRVGWRVTRMASGSHFRLELVDNGSTYQITVPLGTTGSVSRYTIREALIQGRVPQKEVEKIIS</sequence>
<gene>
    <name evidence="1" type="ORF">A3A57_01480</name>
</gene>
<dbReference type="Proteomes" id="UP000179279">
    <property type="component" value="Unassembled WGS sequence"/>
</dbReference>
<name>A0A1G1WSS4_9BACT</name>
<reference evidence="1 2" key="1">
    <citation type="journal article" date="2016" name="Nat. Commun.">
        <title>Thousands of microbial genomes shed light on interconnected biogeochemical processes in an aquifer system.</title>
        <authorList>
            <person name="Anantharaman K."/>
            <person name="Brown C.T."/>
            <person name="Hug L.A."/>
            <person name="Sharon I."/>
            <person name="Castelle C.J."/>
            <person name="Probst A.J."/>
            <person name="Thomas B.C."/>
            <person name="Singh A."/>
            <person name="Wilkins M.J."/>
            <person name="Karaoz U."/>
            <person name="Brodie E.L."/>
            <person name="Williams K.H."/>
            <person name="Hubbard S.S."/>
            <person name="Banfield J.F."/>
        </authorList>
    </citation>
    <scope>NUCLEOTIDE SEQUENCE [LARGE SCALE GENOMIC DNA]</scope>
</reference>
<organism evidence="1 2">
    <name type="scientific">Candidatus Woykebacteria bacterium RIFCSPLOWO2_01_FULL_41_12</name>
    <dbReference type="NCBI Taxonomy" id="1802604"/>
    <lineage>
        <taxon>Bacteria</taxon>
        <taxon>Candidatus Woykeibacteriota</taxon>
    </lineage>
</organism>
<accession>A0A1G1WSS4</accession>
<evidence type="ECO:0000313" key="2">
    <source>
        <dbReference type="Proteomes" id="UP000179279"/>
    </source>
</evidence>
<evidence type="ECO:0000313" key="1">
    <source>
        <dbReference type="EMBL" id="OGY30744.1"/>
    </source>
</evidence>